<dbReference type="RefSeq" id="WP_235801385.1">
    <property type="nucleotide sequence ID" value="NZ_CAWMMU010000016.1"/>
</dbReference>
<feature type="compositionally biased region" description="Polar residues" evidence="1">
    <location>
        <begin position="105"/>
        <end position="115"/>
    </location>
</feature>
<dbReference type="EMBL" id="CWJL01000016">
    <property type="protein sequence ID" value="CRY68016.1"/>
    <property type="molecule type" value="Genomic_DNA"/>
</dbReference>
<evidence type="ECO:0000256" key="1">
    <source>
        <dbReference type="SAM" id="MobiDB-lite"/>
    </source>
</evidence>
<keyword evidence="3" id="KW-1185">Reference proteome</keyword>
<evidence type="ECO:0000313" key="2">
    <source>
        <dbReference type="EMBL" id="CRY68016.1"/>
    </source>
</evidence>
<proteinExistence type="predicted"/>
<sequence>MKDYSAMSDFEINKAVAFHIGLCTVIDAENGDYKPCNSPADAWPIMLEHGIGIDYDGMVSWLLRREVSRPTSGGNHWQEGEWSICGRVDSSGENSFYRANDRNSQRNSFRLRQAQ</sequence>
<evidence type="ECO:0000313" key="3">
    <source>
        <dbReference type="Proteomes" id="UP000044625"/>
    </source>
</evidence>
<name>A0ABM9TS65_9GAMM</name>
<accession>A0ABM9TS65</accession>
<gene>
    <name evidence="2" type="ORF">ERS137968_03114</name>
</gene>
<comment type="caution">
    <text evidence="2">The sequence shown here is derived from an EMBL/GenBank/DDBJ whole genome shotgun (WGS) entry which is preliminary data.</text>
</comment>
<protein>
    <submittedName>
        <fullName evidence="2">Protein of uncharacterized function (DUF2591)</fullName>
    </submittedName>
</protein>
<reference evidence="2 3" key="1">
    <citation type="submission" date="2015-03" db="EMBL/GenBank/DDBJ databases">
        <authorList>
            <consortium name="Pathogen Informatics"/>
            <person name="Murphy D."/>
        </authorList>
    </citation>
    <scope>NUCLEOTIDE SEQUENCE [LARGE SCALE GENOMIC DNA]</scope>
    <source>
        <strain evidence="3">type strain: CIP110230</strain>
    </source>
</reference>
<feature type="region of interest" description="Disordered" evidence="1">
    <location>
        <begin position="96"/>
        <end position="115"/>
    </location>
</feature>
<organism evidence="2 3">
    <name type="scientific">Yersinia pekkanenii</name>
    <dbReference type="NCBI Taxonomy" id="1288385"/>
    <lineage>
        <taxon>Bacteria</taxon>
        <taxon>Pseudomonadati</taxon>
        <taxon>Pseudomonadota</taxon>
        <taxon>Gammaproteobacteria</taxon>
        <taxon>Enterobacterales</taxon>
        <taxon>Yersiniaceae</taxon>
        <taxon>Yersinia</taxon>
    </lineage>
</organism>
<dbReference type="Proteomes" id="UP000044625">
    <property type="component" value="Unassembled WGS sequence"/>
</dbReference>